<accession>A0A2S9EUM7</accession>
<dbReference type="AlphaFoldDB" id="A0A2S9EUM7"/>
<evidence type="ECO:0000313" key="1">
    <source>
        <dbReference type="EMBL" id="PRC19633.1"/>
    </source>
</evidence>
<protein>
    <submittedName>
        <fullName evidence="1">Uncharacterized protein</fullName>
    </submittedName>
</protein>
<comment type="caution">
    <text evidence="1">The sequence shown here is derived from an EMBL/GenBank/DDBJ whole genome shotgun (WGS) entry which is preliminary data.</text>
</comment>
<proteinExistence type="predicted"/>
<gene>
    <name evidence="1" type="ORF">CQZ99_09810</name>
</gene>
<sequence length="76" mass="8308">MQVNQRMEKVMTTIYLVWNESGTECVGFDDRADADYAATGFASGNGGGVSTLAEAFRENYADDDPDAEFEITEIEA</sequence>
<name>A0A2S9EUM7_9PSED</name>
<dbReference type="EMBL" id="PCQL01000008">
    <property type="protein sequence ID" value="PRC19633.1"/>
    <property type="molecule type" value="Genomic_DNA"/>
</dbReference>
<keyword evidence="2" id="KW-1185">Reference proteome</keyword>
<reference evidence="1 2" key="1">
    <citation type="submission" date="2017-09" db="EMBL/GenBank/DDBJ databases">
        <title>Genomic, metabolic, and phenotypic characteristics of bacterial isolates from the natural microbiome of the model nematode Caenorhabditis elegans.</title>
        <authorList>
            <person name="Zimmermann J."/>
            <person name="Obeng N."/>
            <person name="Yang W."/>
            <person name="Obeng O."/>
            <person name="Kissoyan K."/>
            <person name="Pees B."/>
            <person name="Dirksen P."/>
            <person name="Hoppner M."/>
            <person name="Franke A."/>
            <person name="Rosenstiel P."/>
            <person name="Leippe M."/>
            <person name="Dierking K."/>
            <person name="Kaleta C."/>
            <person name="Schulenburg H."/>
        </authorList>
    </citation>
    <scope>NUCLEOTIDE SEQUENCE [LARGE SCALE GENOMIC DNA]</scope>
    <source>
        <strain evidence="1 2">MYb117</strain>
    </source>
</reference>
<dbReference type="Proteomes" id="UP000238045">
    <property type="component" value="Unassembled WGS sequence"/>
</dbReference>
<organism evidence="1 2">
    <name type="scientific">Pseudomonas poae</name>
    <dbReference type="NCBI Taxonomy" id="200451"/>
    <lineage>
        <taxon>Bacteria</taxon>
        <taxon>Pseudomonadati</taxon>
        <taxon>Pseudomonadota</taxon>
        <taxon>Gammaproteobacteria</taxon>
        <taxon>Pseudomonadales</taxon>
        <taxon>Pseudomonadaceae</taxon>
        <taxon>Pseudomonas</taxon>
    </lineage>
</organism>
<evidence type="ECO:0000313" key="2">
    <source>
        <dbReference type="Proteomes" id="UP000238045"/>
    </source>
</evidence>